<sequence length="375" mass="42078">MCTVAISANTSWYIYNFRKNTIRALINEGYRVVAISPYDEYSKKIEGLGAEFINVHIDQGGTNPIKDIKTLLSFRTIYSRGDIDVVLNFTPKNNIYSTVASLGYQIKVINSVAGLGSLFINGGVKCRIARLLYGFSQKFAHKVFFQNDDDRSLFVDSKFVSVEKTERLPGSGVDLSRFVLTEAPDDSIVRFILVARMLYEKGVVHYVEAAKKLKDIYGNKVEFKLLGFLDVNNPSAITTFEMEKWVAEGAVNYLGISDQVEDEIAKVDCVVLPSYYREGVPKSLLEAGAMGKPIITTDNIGCRETVDDGINGFLCKPQSTDSLFNALKKIISMSHEERINMGQRSRKKIEIEFDERIIIDRYISTIETLSLKKSG</sequence>
<dbReference type="GO" id="GO:1901135">
    <property type="term" value="P:carbohydrate derivative metabolic process"/>
    <property type="evidence" value="ECO:0007669"/>
    <property type="project" value="UniProtKB-ARBA"/>
</dbReference>
<evidence type="ECO:0000259" key="2">
    <source>
        <dbReference type="Pfam" id="PF13477"/>
    </source>
</evidence>
<dbReference type="HOGENOM" id="CLU_009583_8_1_6"/>
<dbReference type="Pfam" id="PF13477">
    <property type="entry name" value="Glyco_trans_4_2"/>
    <property type="match status" value="1"/>
</dbReference>
<organism evidence="3 4">
    <name type="scientific">Chania multitudinisentens RB-25</name>
    <dbReference type="NCBI Taxonomy" id="1441930"/>
    <lineage>
        <taxon>Bacteria</taxon>
        <taxon>Pseudomonadati</taxon>
        <taxon>Pseudomonadota</taxon>
        <taxon>Gammaproteobacteria</taxon>
        <taxon>Enterobacterales</taxon>
        <taxon>Yersiniaceae</taxon>
        <taxon>Chania</taxon>
    </lineage>
</organism>
<dbReference type="AlphaFoldDB" id="W0LDN7"/>
<protein>
    <submittedName>
        <fullName evidence="3">Glycosyl transferase family 1</fullName>
    </submittedName>
</protein>
<feature type="domain" description="Glycosyl transferase family 1" evidence="1">
    <location>
        <begin position="191"/>
        <end position="347"/>
    </location>
</feature>
<dbReference type="InterPro" id="IPR028098">
    <property type="entry name" value="Glyco_trans_4-like_N"/>
</dbReference>
<evidence type="ECO:0000313" key="3">
    <source>
        <dbReference type="EMBL" id="AHG21851.1"/>
    </source>
</evidence>
<dbReference type="eggNOG" id="COG0438">
    <property type="taxonomic scope" value="Bacteria"/>
</dbReference>
<dbReference type="PANTHER" id="PTHR12526:SF638">
    <property type="entry name" value="SPORE COAT PROTEIN SA"/>
    <property type="match status" value="1"/>
</dbReference>
<dbReference type="SUPFAM" id="SSF53756">
    <property type="entry name" value="UDP-Glycosyltransferase/glycogen phosphorylase"/>
    <property type="match status" value="1"/>
</dbReference>
<dbReference type="InterPro" id="IPR001296">
    <property type="entry name" value="Glyco_trans_1"/>
</dbReference>
<evidence type="ECO:0000259" key="1">
    <source>
        <dbReference type="Pfam" id="PF00534"/>
    </source>
</evidence>
<keyword evidence="4" id="KW-1185">Reference proteome</keyword>
<accession>W0LDN7</accession>
<dbReference type="GO" id="GO:0016757">
    <property type="term" value="F:glycosyltransferase activity"/>
    <property type="evidence" value="ECO:0007669"/>
    <property type="project" value="InterPro"/>
</dbReference>
<reference evidence="3 4" key="1">
    <citation type="submission" date="2014-01" db="EMBL/GenBank/DDBJ databases">
        <title>Isolation of Serratia multitudinisentens RB-25 from Ex-Landfill site.</title>
        <authorList>
            <person name="Robson E.H.J."/>
        </authorList>
    </citation>
    <scope>NUCLEOTIDE SEQUENCE [LARGE SCALE GENOMIC DNA]</scope>
    <source>
        <strain evidence="3 4">RB-25</strain>
    </source>
</reference>
<dbReference type="Pfam" id="PF00534">
    <property type="entry name" value="Glycos_transf_1"/>
    <property type="match status" value="1"/>
</dbReference>
<dbReference type="Gene3D" id="3.40.50.2000">
    <property type="entry name" value="Glycogen Phosphorylase B"/>
    <property type="match status" value="2"/>
</dbReference>
<dbReference type="PANTHER" id="PTHR12526">
    <property type="entry name" value="GLYCOSYLTRANSFERASE"/>
    <property type="match status" value="1"/>
</dbReference>
<dbReference type="PATRIC" id="fig|1441930.4.peg.4193"/>
<evidence type="ECO:0000313" key="4">
    <source>
        <dbReference type="Proteomes" id="UP000019030"/>
    </source>
</evidence>
<dbReference type="Proteomes" id="UP000019030">
    <property type="component" value="Chromosome"/>
</dbReference>
<reference evidence="3 4" key="2">
    <citation type="submission" date="2015-03" db="EMBL/GenBank/DDBJ databases">
        <authorList>
            <person name="Chan K.-G."/>
        </authorList>
    </citation>
    <scope>NUCLEOTIDE SEQUENCE [LARGE SCALE GENOMIC DNA]</scope>
    <source>
        <strain evidence="3 4">RB-25</strain>
    </source>
</reference>
<dbReference type="CDD" id="cd03808">
    <property type="entry name" value="GT4_CapM-like"/>
    <property type="match status" value="1"/>
</dbReference>
<feature type="domain" description="Glycosyltransferase subfamily 4-like N-terminal" evidence="2">
    <location>
        <begin position="4"/>
        <end position="147"/>
    </location>
</feature>
<name>W0LDN7_9GAMM</name>
<gene>
    <name evidence="3" type="ORF">Z042_21230</name>
</gene>
<keyword evidence="3" id="KW-0808">Transferase</keyword>
<dbReference type="STRING" id="1441930.Z042_21230"/>
<dbReference type="KEGG" id="sfo:Z042_21230"/>
<proteinExistence type="predicted"/>
<dbReference type="EMBL" id="CP007044">
    <property type="protein sequence ID" value="AHG21851.1"/>
    <property type="molecule type" value="Genomic_DNA"/>
</dbReference>